<name>A0ABN9JNX8_9RALS</name>
<dbReference type="Pfam" id="PF13699">
    <property type="entry name" value="eCIS_core"/>
    <property type="match status" value="1"/>
</dbReference>
<evidence type="ECO:0000313" key="3">
    <source>
        <dbReference type="EMBL" id="CAJ0819092.1"/>
    </source>
</evidence>
<organism evidence="3 4">
    <name type="scientific">Ralstonia flaminis</name>
    <dbReference type="NCBI Taxonomy" id="3058597"/>
    <lineage>
        <taxon>Bacteria</taxon>
        <taxon>Pseudomonadati</taxon>
        <taxon>Pseudomonadota</taxon>
        <taxon>Betaproteobacteria</taxon>
        <taxon>Burkholderiales</taxon>
        <taxon>Burkholderiaceae</taxon>
        <taxon>Ralstonia</taxon>
    </lineage>
</organism>
<proteinExistence type="predicted"/>
<keyword evidence="4" id="KW-1185">Reference proteome</keyword>
<protein>
    <recommendedName>
        <fullName evidence="2">eCIS core domain-containing protein</fullName>
    </recommendedName>
</protein>
<feature type="region of interest" description="Disordered" evidence="1">
    <location>
        <begin position="349"/>
        <end position="368"/>
    </location>
</feature>
<feature type="compositionally biased region" description="Basic and acidic residues" evidence="1">
    <location>
        <begin position="378"/>
        <end position="388"/>
    </location>
</feature>
<feature type="domain" description="eCIS core" evidence="2">
    <location>
        <begin position="76"/>
        <end position="148"/>
    </location>
</feature>
<dbReference type="RefSeq" id="WP_316682013.1">
    <property type="nucleotide sequence ID" value="NZ_CATZLL010000013.1"/>
</dbReference>
<comment type="caution">
    <text evidence="3">The sequence shown here is derived from an EMBL/GenBank/DDBJ whole genome shotgun (WGS) entry which is preliminary data.</text>
</comment>
<evidence type="ECO:0000259" key="2">
    <source>
        <dbReference type="Pfam" id="PF13699"/>
    </source>
</evidence>
<dbReference type="EMBL" id="CATZLL010000013">
    <property type="protein sequence ID" value="CAJ0819092.1"/>
    <property type="molecule type" value="Genomic_DNA"/>
</dbReference>
<feature type="region of interest" description="Disordered" evidence="1">
    <location>
        <begin position="378"/>
        <end position="406"/>
    </location>
</feature>
<gene>
    <name evidence="3" type="ORF">LMG18101_03831</name>
</gene>
<accession>A0ABN9JNX8</accession>
<evidence type="ECO:0000256" key="1">
    <source>
        <dbReference type="SAM" id="MobiDB-lite"/>
    </source>
</evidence>
<evidence type="ECO:0000313" key="4">
    <source>
        <dbReference type="Proteomes" id="UP001189757"/>
    </source>
</evidence>
<sequence length="627" mass="68242">MKEKKPPAATTREAHTDTRFPNGAVQRAVDGSTRMAAQSARLAQLVDAPQLLQLAPDVGVPMPSPSARMGGSHQALPPALRESMEAAFGHDFSKVRVQLSDIPTEIGARALTRGDDITMPARHYQPGSESGRRLIGHELGHVVQQRMGRVRQGAGILDDHSLEADADRQSARAIQAVGSHGPSVSARYTSAGSLGTAMPFQPAWEYVENAGKLRHCNLKDNRDGTFTHSATGIVYHDAGATDSSVPGSRVLSPKAKSVAPTALTHDPKNILFNIQQTGKLEYLANTQANRVAFAGKYYEMEPDMFSVFKSAGKRGASTKIMDPTTLEKYSYDDVAKQFFTWDKSKDNRRGAKISATAPSGGASPNAALIDKLNKGELLDRRRDDRSSEDLSPFDVGPYKSNVTMDSDSMTGVERTYPKLSGISAWTTSCQDVNRDHLPSGESLKQRGDGQAYNQGFTIAIPNPEMHQPHSPTFGTDNSHNNGIDDVMGGTSMKRVKTDANYPALAAYRDMDFMLTQTKGQDYSVSGQHSYLDLTKPVNRLRQIGSYRNLHHRNTQIFKRKGAKRGFDPGVPGYVYSAQARVAKKGKKIKTKRLGAYHYTKAPKKTQGALAVEAMIGHMQATGKLTGI</sequence>
<dbReference type="Proteomes" id="UP001189757">
    <property type="component" value="Unassembled WGS sequence"/>
</dbReference>
<reference evidence="3 4" key="1">
    <citation type="submission" date="2023-07" db="EMBL/GenBank/DDBJ databases">
        <authorList>
            <person name="Peeters C."/>
        </authorList>
    </citation>
    <scope>NUCLEOTIDE SEQUENCE [LARGE SCALE GENOMIC DNA]</scope>
    <source>
        <strain evidence="3 4">LMG 18101</strain>
    </source>
</reference>
<dbReference type="InterPro" id="IPR025295">
    <property type="entry name" value="eCIS_core_dom"/>
</dbReference>